<dbReference type="Gene3D" id="1.10.400.20">
    <property type="entry name" value="putative tagatose 6-phosphate kinase domain like"/>
    <property type="match status" value="1"/>
</dbReference>
<accession>A0ABW7FV19</accession>
<dbReference type="EC" id="4.1.2.40" evidence="2"/>
<dbReference type="InterPro" id="IPR050303">
    <property type="entry name" value="GatZ_KbaZ_carbometab"/>
</dbReference>
<dbReference type="PANTHER" id="PTHR32502">
    <property type="entry name" value="N-ACETYLGALACTOSAMINE PERMEASE II COMPONENT-RELATED"/>
    <property type="match status" value="1"/>
</dbReference>
<dbReference type="PIRSF" id="PIRSF009264">
    <property type="entry name" value="TagBP_ald_AgaZ"/>
    <property type="match status" value="1"/>
</dbReference>
<proteinExistence type="predicted"/>
<gene>
    <name evidence="2" type="ORF">ACG0Z6_07855</name>
</gene>
<dbReference type="Pfam" id="PF08013">
    <property type="entry name" value="GatZ_KbaZ-like"/>
    <property type="match status" value="1"/>
</dbReference>
<reference evidence="2 3" key="1">
    <citation type="submission" date="2024-08" db="EMBL/GenBank/DDBJ databases">
        <authorList>
            <person name="Lu H."/>
        </authorList>
    </citation>
    <scope>NUCLEOTIDE SEQUENCE [LARGE SCALE GENOMIC DNA]</scope>
    <source>
        <strain evidence="2 3">BYS180W</strain>
    </source>
</reference>
<dbReference type="PANTHER" id="PTHR32502:SF2">
    <property type="entry name" value="D-TAGATOSE-1,6-BISPHOSPHATE ALDOLASE SUBUNIT KBAZ"/>
    <property type="match status" value="1"/>
</dbReference>
<name>A0ABW7FV19_9BURK</name>
<dbReference type="Proteomes" id="UP001606099">
    <property type="component" value="Unassembled WGS sequence"/>
</dbReference>
<dbReference type="Gene3D" id="3.20.20.70">
    <property type="entry name" value="Aldolase class I"/>
    <property type="match status" value="1"/>
</dbReference>
<evidence type="ECO:0000313" key="2">
    <source>
        <dbReference type="EMBL" id="MFG6448159.1"/>
    </source>
</evidence>
<comment type="caution">
    <text evidence="2">The sequence shown here is derived from an EMBL/GenBank/DDBJ whole genome shotgun (WGS) entry which is preliminary data.</text>
</comment>
<protein>
    <submittedName>
        <fullName evidence="2">D-tagatose-bisphosphate aldolase, class II, non-catalytic subunit</fullName>
        <ecNumber evidence="2">4.1.2.40</ecNumber>
    </submittedName>
</protein>
<evidence type="ECO:0000313" key="3">
    <source>
        <dbReference type="Proteomes" id="UP001606099"/>
    </source>
</evidence>
<dbReference type="GO" id="GO:0009025">
    <property type="term" value="F:tagatose-bisphosphate aldolase activity"/>
    <property type="evidence" value="ECO:0007669"/>
    <property type="project" value="UniProtKB-EC"/>
</dbReference>
<dbReference type="InterPro" id="IPR013785">
    <property type="entry name" value="Aldolase_TIM"/>
</dbReference>
<evidence type="ECO:0000256" key="1">
    <source>
        <dbReference type="ARBA" id="ARBA00005007"/>
    </source>
</evidence>
<dbReference type="NCBIfam" id="TIGR02810">
    <property type="entry name" value="agaZ_gatZ"/>
    <property type="match status" value="1"/>
</dbReference>
<dbReference type="RefSeq" id="WP_394460171.1">
    <property type="nucleotide sequence ID" value="NZ_JBIGHZ010000003.1"/>
</dbReference>
<sequence>MNTSESLLLSVLGQHRAGQHLGLFSVCCAHDAVLHAALAHAHAHGYPLLIEATSNQVDQFGGYTGMQPRDFHAHVHMLAARQGLNPRQLILGGDHLGPNAWQHLDAATAMAHARVLVAAYVQAGFEKIHLDCSMRCADDPDRLSDEVAAQRAADLCAAAEAARAQAPRGAPAPVYVIGTEVPPPGGERGATAAPLQVTTPEAARRTVAQHELAFARLGLQGVWPRVVALVVQPGVDFDPSHVHHYQAQAAKPLAQLVEPSLATLGGWGHLLYEAHSTDYQTEAALQALVRDHFAVLKVGPALTFAWREALFALAAIENTLRAGQSTSRLVEVLEACMLREPRHWQSHYGSCPQQQYMLRHYAYSDRCRYYWGQPELQAAQATLMAHLEHCDLPLPLLSQHLPAQYEAVMQGQLAPRANVLLTHHIQRVLDRYARACGLMTASGLDSRLSTFDAQAATS</sequence>
<organism evidence="2 3">
    <name type="scientific">Roseateles rivi</name>
    <dbReference type="NCBI Taxonomy" id="3299028"/>
    <lineage>
        <taxon>Bacteria</taxon>
        <taxon>Pseudomonadati</taxon>
        <taxon>Pseudomonadota</taxon>
        <taxon>Betaproteobacteria</taxon>
        <taxon>Burkholderiales</taxon>
        <taxon>Sphaerotilaceae</taxon>
        <taxon>Roseateles</taxon>
    </lineage>
</organism>
<dbReference type="SUPFAM" id="SSF51569">
    <property type="entry name" value="Aldolase"/>
    <property type="match status" value="1"/>
</dbReference>
<keyword evidence="3" id="KW-1185">Reference proteome</keyword>
<keyword evidence="2" id="KW-0456">Lyase</keyword>
<dbReference type="EMBL" id="JBIGHZ010000003">
    <property type="protein sequence ID" value="MFG6448159.1"/>
    <property type="molecule type" value="Genomic_DNA"/>
</dbReference>
<comment type="pathway">
    <text evidence="1">Carbohydrate metabolism.</text>
</comment>
<dbReference type="InterPro" id="IPR012062">
    <property type="entry name" value="GatZ/KbaZ-like"/>
</dbReference>